<dbReference type="EC" id="1.14.-.-" evidence="4"/>
<dbReference type="PRINTS" id="PR00359">
    <property type="entry name" value="BP450"/>
</dbReference>
<dbReference type="GO" id="GO:0016491">
    <property type="term" value="F:oxidoreductase activity"/>
    <property type="evidence" value="ECO:0007669"/>
    <property type="project" value="UniProtKB-KW"/>
</dbReference>
<dbReference type="PRINTS" id="PR00385">
    <property type="entry name" value="P450"/>
</dbReference>
<dbReference type="Pfam" id="PF00067">
    <property type="entry name" value="p450"/>
    <property type="match status" value="1"/>
</dbReference>
<dbReference type="CDD" id="cd11030">
    <property type="entry name" value="CYP105-like"/>
    <property type="match status" value="1"/>
</dbReference>
<dbReference type="PANTHER" id="PTHR46696">
    <property type="entry name" value="P450, PUTATIVE (EUROFUNG)-RELATED"/>
    <property type="match status" value="1"/>
</dbReference>
<keyword evidence="2" id="KW-0479">Metal-binding</keyword>
<comment type="similarity">
    <text evidence="1 2">Belongs to the cytochrome P450 family.</text>
</comment>
<keyword evidence="5" id="KW-1185">Reference proteome</keyword>
<feature type="region of interest" description="Disordered" evidence="3">
    <location>
        <begin position="1"/>
        <end position="36"/>
    </location>
</feature>
<dbReference type="RefSeq" id="WP_380054789.1">
    <property type="nucleotide sequence ID" value="NZ_JBHLTC010000039.1"/>
</dbReference>
<evidence type="ECO:0000256" key="1">
    <source>
        <dbReference type="ARBA" id="ARBA00010617"/>
    </source>
</evidence>
<reference evidence="4 5" key="1">
    <citation type="submission" date="2024-09" db="EMBL/GenBank/DDBJ databases">
        <authorList>
            <person name="Sun Q."/>
            <person name="Mori K."/>
        </authorList>
    </citation>
    <scope>NUCLEOTIDE SEQUENCE [LARGE SCALE GENOMIC DNA]</scope>
    <source>
        <strain evidence="4 5">CGMCC 1.15906</strain>
    </source>
</reference>
<dbReference type="InterPro" id="IPR036396">
    <property type="entry name" value="Cyt_P450_sf"/>
</dbReference>
<keyword evidence="2 4" id="KW-0560">Oxidoreductase</keyword>
<gene>
    <name evidence="4" type="ORF">ACFFGN_30615</name>
</gene>
<keyword evidence="2" id="KW-0503">Monooxygenase</keyword>
<keyword evidence="2" id="KW-0349">Heme</keyword>
<evidence type="ECO:0000313" key="5">
    <source>
        <dbReference type="Proteomes" id="UP001589890"/>
    </source>
</evidence>
<dbReference type="EMBL" id="JBHLTC010000039">
    <property type="protein sequence ID" value="MFC0628464.1"/>
    <property type="molecule type" value="Genomic_DNA"/>
</dbReference>
<accession>A0ABV6QV00</accession>
<proteinExistence type="inferred from homology"/>
<dbReference type="Gene3D" id="1.10.630.10">
    <property type="entry name" value="Cytochrome P450"/>
    <property type="match status" value="1"/>
</dbReference>
<evidence type="ECO:0000256" key="3">
    <source>
        <dbReference type="SAM" id="MobiDB-lite"/>
    </source>
</evidence>
<organism evidence="4 5">
    <name type="scientific">Kribbella deserti</name>
    <dbReference type="NCBI Taxonomy" id="1926257"/>
    <lineage>
        <taxon>Bacteria</taxon>
        <taxon>Bacillati</taxon>
        <taxon>Actinomycetota</taxon>
        <taxon>Actinomycetes</taxon>
        <taxon>Propionibacteriales</taxon>
        <taxon>Kribbellaceae</taxon>
        <taxon>Kribbella</taxon>
    </lineage>
</organism>
<dbReference type="SUPFAM" id="SSF48264">
    <property type="entry name" value="Cytochrome P450"/>
    <property type="match status" value="1"/>
</dbReference>
<dbReference type="InterPro" id="IPR017972">
    <property type="entry name" value="Cyt_P450_CS"/>
</dbReference>
<dbReference type="Proteomes" id="UP001589890">
    <property type="component" value="Unassembled WGS sequence"/>
</dbReference>
<dbReference type="PROSITE" id="PS00086">
    <property type="entry name" value="CYTOCHROME_P450"/>
    <property type="match status" value="1"/>
</dbReference>
<dbReference type="PANTHER" id="PTHR46696:SF1">
    <property type="entry name" value="CYTOCHROME P450 YJIB-RELATED"/>
    <property type="match status" value="1"/>
</dbReference>
<evidence type="ECO:0000256" key="2">
    <source>
        <dbReference type="RuleBase" id="RU000461"/>
    </source>
</evidence>
<name>A0ABV6QV00_9ACTN</name>
<comment type="caution">
    <text evidence="4">The sequence shown here is derived from an EMBL/GenBank/DDBJ whole genome shotgun (WGS) entry which is preliminary data.</text>
</comment>
<dbReference type="InterPro" id="IPR002397">
    <property type="entry name" value="Cyt_P450_B"/>
</dbReference>
<sequence>MTETPTSTPPPNTSAGGRHEAAPVPDFPLGRPSGCPFDPATAYSQLRDEAPLTKVATPAGVDAWLVSRYDDVRTALRDRRLSSRLAPSMHVVAGADLDRPAESGSILNLDGAEHTRLRRLLTSEFTVKRIQALRPRIQEIIDLHLDAMLASPRPVDLVRDFALPIPSLVICELLGVPYADRDTFQRQSARLVAVDVPQAEADAVASEINEYMAGLVMAKLQQPADDLLSRLIERSSDTERPLTMEELVSIGVTLLIAGHETTANMIALSTLVLLRNPEQLKALQENPELAAPATEELLRYLSVVQFGVFREVPTDMALGAEQLKAGDYLIAALSAANRDKAVYPDPDHVDLTRKASSHMAFGFGPHQCIGQQLARVELQEVFVRLFQRIPTLRLAVPFEELQFKHNTLVYGVTALPVTWDDPS</sequence>
<protein>
    <submittedName>
        <fullName evidence="4">Cytochrome P450</fullName>
        <ecNumber evidence="4">1.14.-.-</ecNumber>
    </submittedName>
</protein>
<keyword evidence="2" id="KW-0408">Iron</keyword>
<dbReference type="InterPro" id="IPR001128">
    <property type="entry name" value="Cyt_P450"/>
</dbReference>
<evidence type="ECO:0000313" key="4">
    <source>
        <dbReference type="EMBL" id="MFC0628464.1"/>
    </source>
</evidence>